<dbReference type="InterPro" id="IPR029058">
    <property type="entry name" value="AB_hydrolase_fold"/>
</dbReference>
<accession>A0A238YU27</accession>
<reference evidence="4 5" key="1">
    <citation type="submission" date="2017-06" db="EMBL/GenBank/DDBJ databases">
        <authorList>
            <person name="Kim H.J."/>
            <person name="Triplett B.A."/>
        </authorList>
    </citation>
    <scope>NUCLEOTIDE SEQUENCE [LARGE SCALE GENOMIC DNA]</scope>
    <source>
        <strain evidence="4 5">DSM 43151</strain>
    </source>
</reference>
<keyword evidence="5" id="KW-1185">Reference proteome</keyword>
<dbReference type="InterPro" id="IPR050955">
    <property type="entry name" value="Plant_Biomass_Hydrol_Est"/>
</dbReference>
<gene>
    <name evidence="4" type="ORF">SAMN06264365_105166</name>
</gene>
<dbReference type="GO" id="GO:0005576">
    <property type="term" value="C:extracellular region"/>
    <property type="evidence" value="ECO:0007669"/>
    <property type="project" value="InterPro"/>
</dbReference>
<dbReference type="Pfam" id="PF10503">
    <property type="entry name" value="Esterase_PHB"/>
    <property type="match status" value="1"/>
</dbReference>
<feature type="signal peptide" evidence="3">
    <location>
        <begin position="1"/>
        <end position="30"/>
    </location>
</feature>
<dbReference type="EMBL" id="FZNR01000005">
    <property type="protein sequence ID" value="SNR74288.1"/>
    <property type="molecule type" value="Genomic_DNA"/>
</dbReference>
<dbReference type="PANTHER" id="PTHR43037:SF1">
    <property type="entry name" value="BLL1128 PROTEIN"/>
    <property type="match status" value="1"/>
</dbReference>
<protein>
    <submittedName>
        <fullName evidence="4">Feruloyl esterase</fullName>
    </submittedName>
</protein>
<dbReference type="AlphaFoldDB" id="A0A238YU27"/>
<dbReference type="InterPro" id="IPR010126">
    <property type="entry name" value="Esterase_phb"/>
</dbReference>
<dbReference type="NCBIfam" id="TIGR01840">
    <property type="entry name" value="esterase_phb"/>
    <property type="match status" value="1"/>
</dbReference>
<name>A0A238YU27_9ACTN</name>
<dbReference type="PANTHER" id="PTHR43037">
    <property type="entry name" value="UNNAMED PRODUCT-RELATED"/>
    <property type="match status" value="1"/>
</dbReference>
<feature type="chain" id="PRO_5013122372" evidence="3">
    <location>
        <begin position="31"/>
        <end position="395"/>
    </location>
</feature>
<keyword evidence="1 3" id="KW-0732">Signal</keyword>
<dbReference type="GO" id="GO:0016787">
    <property type="term" value="F:hydrolase activity"/>
    <property type="evidence" value="ECO:0007669"/>
    <property type="project" value="UniProtKB-KW"/>
</dbReference>
<evidence type="ECO:0000256" key="2">
    <source>
        <dbReference type="ARBA" id="ARBA00022801"/>
    </source>
</evidence>
<evidence type="ECO:0000313" key="5">
    <source>
        <dbReference type="Proteomes" id="UP000198415"/>
    </source>
</evidence>
<organism evidence="4 5">
    <name type="scientific">Actinoplanes regularis</name>
    <dbReference type="NCBI Taxonomy" id="52697"/>
    <lineage>
        <taxon>Bacteria</taxon>
        <taxon>Bacillati</taxon>
        <taxon>Actinomycetota</taxon>
        <taxon>Actinomycetes</taxon>
        <taxon>Micromonosporales</taxon>
        <taxon>Micromonosporaceae</taxon>
        <taxon>Actinoplanes</taxon>
    </lineage>
</organism>
<proteinExistence type="predicted"/>
<dbReference type="Gene3D" id="3.40.50.1820">
    <property type="entry name" value="alpha/beta hydrolase"/>
    <property type="match status" value="1"/>
</dbReference>
<keyword evidence="2" id="KW-0378">Hydrolase</keyword>
<evidence type="ECO:0000256" key="1">
    <source>
        <dbReference type="ARBA" id="ARBA00022729"/>
    </source>
</evidence>
<dbReference type="SUPFAM" id="SSF53474">
    <property type="entry name" value="alpha/beta-Hydrolases"/>
    <property type="match status" value="2"/>
</dbReference>
<evidence type="ECO:0000313" key="4">
    <source>
        <dbReference type="EMBL" id="SNR74288.1"/>
    </source>
</evidence>
<dbReference type="RefSeq" id="WP_089293869.1">
    <property type="nucleotide sequence ID" value="NZ_BOMU01000035.1"/>
</dbReference>
<sequence>MNPRRYLPVVAAFLLAAAGLAAAPFTPANAAATLAQVGSFGSNPGALRMYAYVPDDLPAGRPLVVALHGCTQSAATYYANSGWPKYADLYRAAVVFPEQSSANNALSCFNWFNAGDIARGQGEALSVKQMVDHAIRAYGSDPHRVYVTGLSAGGAMTAVMLAAYPDVFAAGAVIAGLPYNCGTVCQGQAQTRTPAQWGDLVRAAYPGYTGPWPRVGIWHGTTDSTVVPANATELRDQWTDVWGIPQTASASATLPGPTAVEYYHDSGGRPAVSLYRVQGLGHGTPVAPGGAENQCGTAGSYFLNSVCSSYYIARSWELSGPAPSPSAPAPSPSPTGQPCFTASNYAHTTAGRARQSGGYTYANGSGQAMGLWNTFTVRTLQQTGPNYYVLADGRC</sequence>
<dbReference type="OrthoDB" id="9767239at2"/>
<evidence type="ECO:0000256" key="3">
    <source>
        <dbReference type="SAM" id="SignalP"/>
    </source>
</evidence>
<dbReference type="Proteomes" id="UP000198415">
    <property type="component" value="Unassembled WGS sequence"/>
</dbReference>